<keyword evidence="2" id="KW-1185">Reference proteome</keyword>
<evidence type="ECO:0000313" key="1">
    <source>
        <dbReference type="EMBL" id="ACY46971.1"/>
    </source>
</evidence>
<dbReference type="EMBL" id="CP001807">
    <property type="protein sequence ID" value="ACY46971.1"/>
    <property type="molecule type" value="Genomic_DNA"/>
</dbReference>
<accession>D0MK58</accession>
<reference evidence="1 2" key="1">
    <citation type="journal article" date="2009" name="Stand. Genomic Sci.">
        <title>Complete genome sequence of Rhodothermus marinus type strain (R-10).</title>
        <authorList>
            <person name="Nolan M."/>
            <person name="Tindall B.J."/>
            <person name="Pomrenke H."/>
            <person name="Lapidus A."/>
            <person name="Copeland A."/>
            <person name="Glavina Del Rio T."/>
            <person name="Lucas S."/>
            <person name="Chen F."/>
            <person name="Tice H."/>
            <person name="Cheng J.F."/>
            <person name="Saunders E."/>
            <person name="Han C."/>
            <person name="Bruce D."/>
            <person name="Goodwin L."/>
            <person name="Chain P."/>
            <person name="Pitluck S."/>
            <person name="Ovchinikova G."/>
            <person name="Pati A."/>
            <person name="Ivanova N."/>
            <person name="Mavromatis K."/>
            <person name="Chen A."/>
            <person name="Palaniappan K."/>
            <person name="Land M."/>
            <person name="Hauser L."/>
            <person name="Chang Y.J."/>
            <person name="Jeffries C.D."/>
            <person name="Brettin T."/>
            <person name="Goker M."/>
            <person name="Bristow J."/>
            <person name="Eisen J.A."/>
            <person name="Markowitz V."/>
            <person name="Hugenholtz P."/>
            <person name="Kyrpides N.C."/>
            <person name="Klenk H.P."/>
            <person name="Detter J.C."/>
        </authorList>
    </citation>
    <scope>NUCLEOTIDE SEQUENCE [LARGE SCALE GENOMIC DNA]</scope>
    <source>
        <strain evidence="2">ATCC 43812 / DSM 4252 / R-10</strain>
    </source>
</reference>
<sequence>MRTETLYLAPADVGAVALCASIHYQGAHMGLGFRVPAEGNPEAGVFFIETPLRLQVGFPWEGVREPALKGKGWPTSCEALERLILRIERELDEAIAQALEQPALARAAREAAASFDAPPFCRPLWVGARGVSVRPFPESPLAAFWSREAPDWAPLFDENVFFGGGDGLRIDFPEPHLFASRVFQEQVSRALGLLRFWLEAERRLAAKLGLAPRPKGELLPGIPLALPQVPVRPAEKGGRPPLSAETLKQTVRVLLELRRRFPNASEVQLRKKAAPALNCSAWTVRHRLEEAYSRFYPEAEGAPTDPESLEELLGRIERGEEADLF</sequence>
<dbReference type="HOGENOM" id="CLU_854945_0_0_10"/>
<dbReference type="Proteomes" id="UP000002221">
    <property type="component" value="Chromosome"/>
</dbReference>
<dbReference type="AlphaFoldDB" id="D0MK58"/>
<name>D0MK58_RHOM4</name>
<organism evidence="1 2">
    <name type="scientific">Rhodothermus marinus (strain ATCC 43812 / DSM 4252 / R-10)</name>
    <name type="common">Rhodothermus obamensis</name>
    <dbReference type="NCBI Taxonomy" id="518766"/>
    <lineage>
        <taxon>Bacteria</taxon>
        <taxon>Pseudomonadati</taxon>
        <taxon>Rhodothermota</taxon>
        <taxon>Rhodothermia</taxon>
        <taxon>Rhodothermales</taxon>
        <taxon>Rhodothermaceae</taxon>
        <taxon>Rhodothermus</taxon>
    </lineage>
</organism>
<dbReference type="STRING" id="518766.Rmar_0062"/>
<gene>
    <name evidence="1" type="ordered locus">Rmar_0062</name>
</gene>
<evidence type="ECO:0000313" key="2">
    <source>
        <dbReference type="Proteomes" id="UP000002221"/>
    </source>
</evidence>
<protein>
    <submittedName>
        <fullName evidence="1">Uncharacterized protein</fullName>
    </submittedName>
</protein>
<proteinExistence type="predicted"/>
<dbReference type="RefSeq" id="WP_012842583.1">
    <property type="nucleotide sequence ID" value="NC_013501.1"/>
</dbReference>
<dbReference type="KEGG" id="rmr:Rmar_0062"/>